<reference evidence="1 2" key="1">
    <citation type="submission" date="2015-02" db="EMBL/GenBank/DDBJ databases">
        <title>Genome Sequence of Jannaschia aquimarina DSM28248, a member of the Roseobacter clade.</title>
        <authorList>
            <person name="Voget S."/>
            <person name="Daniel R."/>
        </authorList>
    </citation>
    <scope>NUCLEOTIDE SEQUENCE [LARGE SCALE GENOMIC DNA]</scope>
    <source>
        <strain evidence="1 2">GSW-M26</strain>
    </source>
</reference>
<sequence length="231" mass="26045">MRRAVEALLDDPIVGISDAELRYLPFFDIALSEDTREARLRAIENVRYEVIAASPAEVLDPDGPDWLTSSSLVRTMRAAAGRVEEIDTAAREFAETVRRYEAGAERRLNIARETGLLVVRSILEGTFRGVHSETGILTDIEAIGRAEAIRGARDQDTLRKIWKTYRGVIHLGLALMDFDDDPEVSPVVLARAENYRRLLSENCPRGTSKPYVDPSAQLIFRYMTRLKPPRF</sequence>
<protein>
    <submittedName>
        <fullName evidence="1">Uncharacterized protein</fullName>
    </submittedName>
</protein>
<keyword evidence="2" id="KW-1185">Reference proteome</keyword>
<name>A0A0D1D3N2_9RHOB</name>
<dbReference type="Proteomes" id="UP000032232">
    <property type="component" value="Unassembled WGS sequence"/>
</dbReference>
<comment type="caution">
    <text evidence="1">The sequence shown here is derived from an EMBL/GenBank/DDBJ whole genome shotgun (WGS) entry which is preliminary data.</text>
</comment>
<dbReference type="AlphaFoldDB" id="A0A0D1D3N2"/>
<dbReference type="PATRIC" id="fig|935700.4.peg.3684"/>
<proteinExistence type="predicted"/>
<dbReference type="EMBL" id="JYFE01000067">
    <property type="protein sequence ID" value="KIT14713.1"/>
    <property type="molecule type" value="Genomic_DNA"/>
</dbReference>
<organism evidence="1 2">
    <name type="scientific">Jannaschia aquimarina</name>
    <dbReference type="NCBI Taxonomy" id="935700"/>
    <lineage>
        <taxon>Bacteria</taxon>
        <taxon>Pseudomonadati</taxon>
        <taxon>Pseudomonadota</taxon>
        <taxon>Alphaproteobacteria</taxon>
        <taxon>Rhodobacterales</taxon>
        <taxon>Roseobacteraceae</taxon>
        <taxon>Jannaschia</taxon>
    </lineage>
</organism>
<evidence type="ECO:0000313" key="1">
    <source>
        <dbReference type="EMBL" id="KIT14713.1"/>
    </source>
</evidence>
<dbReference type="STRING" id="935700.jaqu_35750"/>
<accession>A0A0D1D3N2</accession>
<dbReference type="OrthoDB" id="7728378at2"/>
<dbReference type="RefSeq" id="WP_043920339.1">
    <property type="nucleotide sequence ID" value="NZ_FZPF01000015.1"/>
</dbReference>
<gene>
    <name evidence="1" type="ORF">jaqu_35750</name>
</gene>
<evidence type="ECO:0000313" key="2">
    <source>
        <dbReference type="Proteomes" id="UP000032232"/>
    </source>
</evidence>